<feature type="region of interest" description="Disordered" evidence="1">
    <location>
        <begin position="132"/>
        <end position="204"/>
    </location>
</feature>
<protein>
    <submittedName>
        <fullName evidence="2">Uncharacterized protein</fullName>
    </submittedName>
</protein>
<name>A0A4C1XM46_EUMVA</name>
<dbReference type="Proteomes" id="UP000299102">
    <property type="component" value="Unassembled WGS sequence"/>
</dbReference>
<comment type="caution">
    <text evidence="2">The sequence shown here is derived from an EMBL/GenBank/DDBJ whole genome shotgun (WGS) entry which is preliminary data.</text>
</comment>
<dbReference type="AlphaFoldDB" id="A0A4C1XM46"/>
<evidence type="ECO:0000256" key="1">
    <source>
        <dbReference type="SAM" id="MobiDB-lite"/>
    </source>
</evidence>
<dbReference type="EMBL" id="BGZK01000916">
    <property type="protein sequence ID" value="GBP64986.1"/>
    <property type="molecule type" value="Genomic_DNA"/>
</dbReference>
<proteinExistence type="predicted"/>
<evidence type="ECO:0000313" key="2">
    <source>
        <dbReference type="EMBL" id="GBP64986.1"/>
    </source>
</evidence>
<feature type="compositionally biased region" description="Basic and acidic residues" evidence="1">
    <location>
        <begin position="194"/>
        <end position="204"/>
    </location>
</feature>
<evidence type="ECO:0000313" key="3">
    <source>
        <dbReference type="Proteomes" id="UP000299102"/>
    </source>
</evidence>
<reference evidence="2 3" key="1">
    <citation type="journal article" date="2019" name="Commun. Biol.">
        <title>The bagworm genome reveals a unique fibroin gene that provides high tensile strength.</title>
        <authorList>
            <person name="Kono N."/>
            <person name="Nakamura H."/>
            <person name="Ohtoshi R."/>
            <person name="Tomita M."/>
            <person name="Numata K."/>
            <person name="Arakawa K."/>
        </authorList>
    </citation>
    <scope>NUCLEOTIDE SEQUENCE [LARGE SCALE GENOMIC DNA]</scope>
</reference>
<feature type="compositionally biased region" description="Polar residues" evidence="1">
    <location>
        <begin position="146"/>
        <end position="174"/>
    </location>
</feature>
<accession>A0A4C1XM46</accession>
<keyword evidence="3" id="KW-1185">Reference proteome</keyword>
<gene>
    <name evidence="2" type="ORF">EVAR_50670_1</name>
</gene>
<sequence>MASMLLFEAIELRARSVLRTLANRYQVLSENFYVSDDIVILLARTRSKTRFHFVAISKGLGRFSETSPIQTGRRRNRDNVSTLEAGEIPFPSTGPVIDSKCDHRSGALWATYQDNICPGSVQIGTVRDSGIETGQGVESKVRTATEIENGNGSKPSVIQESASRASTEQKSSTALEPESKAGTRSGSTAKPFRKKDEGTRINND</sequence>
<organism evidence="2 3">
    <name type="scientific">Eumeta variegata</name>
    <name type="common">Bagworm moth</name>
    <name type="synonym">Eumeta japonica</name>
    <dbReference type="NCBI Taxonomy" id="151549"/>
    <lineage>
        <taxon>Eukaryota</taxon>
        <taxon>Metazoa</taxon>
        <taxon>Ecdysozoa</taxon>
        <taxon>Arthropoda</taxon>
        <taxon>Hexapoda</taxon>
        <taxon>Insecta</taxon>
        <taxon>Pterygota</taxon>
        <taxon>Neoptera</taxon>
        <taxon>Endopterygota</taxon>
        <taxon>Lepidoptera</taxon>
        <taxon>Glossata</taxon>
        <taxon>Ditrysia</taxon>
        <taxon>Tineoidea</taxon>
        <taxon>Psychidae</taxon>
        <taxon>Oiketicinae</taxon>
        <taxon>Eumeta</taxon>
    </lineage>
</organism>